<dbReference type="eggNOG" id="KOG1208">
    <property type="taxonomic scope" value="Eukaryota"/>
</dbReference>
<dbReference type="PRINTS" id="PR00081">
    <property type="entry name" value="GDHRDH"/>
</dbReference>
<feature type="region of interest" description="Disordered" evidence="3">
    <location>
        <begin position="1"/>
        <end position="24"/>
    </location>
</feature>
<sequence length="337" mass="36529">MGNRSSAINTTDTRPQTPANWNASDISSQKDKVAIVTGANSGIGYETALELARTGATVVLACRNETRGKEAEAKLRQALASTVDAGVVEFKILDVSDLGSVSKFVDEFKATHSRLDLLVNNAGVMAVPYSKTVDGYERQFATNHLGHFALTAQLFPLLKQSTSSRIVNVSSLAHAGAKLERFTSGSEIMRSSDEGYKQMEVYSESKICNLLFTFELDRRLRARKLSGVTAVSCHPGFTDSNLGVAPAVENTGLTGFLWRIGAYLPLVQSASKGALPTLYAATAVDVEGGDYYGPNNRFEIWGPPKRVNAKDTAHDKTAAQNLWKESERLAKLNFDVE</sequence>
<evidence type="ECO:0000313" key="5">
    <source>
        <dbReference type="Proteomes" id="UP000005238"/>
    </source>
</evidence>
<dbReference type="EMBL" id="DS566009">
    <property type="status" value="NOT_ANNOTATED_CDS"/>
    <property type="molecule type" value="Genomic_DNA"/>
</dbReference>
<dbReference type="SUPFAM" id="SSF51735">
    <property type="entry name" value="NAD(P)-binding Rossmann-fold domains"/>
    <property type="match status" value="1"/>
</dbReference>
<dbReference type="Gene3D" id="3.40.50.720">
    <property type="entry name" value="NAD(P)-binding Rossmann-like Domain"/>
    <property type="match status" value="1"/>
</dbReference>
<dbReference type="GO" id="GO:0016491">
    <property type="term" value="F:oxidoreductase activity"/>
    <property type="evidence" value="ECO:0007669"/>
    <property type="project" value="UniProtKB-KW"/>
</dbReference>
<reference evidence="5" key="1">
    <citation type="journal article" date="2006" name="Science">
        <title>Phytophthora genome sequences uncover evolutionary origins and mechanisms of pathogenesis.</title>
        <authorList>
            <person name="Tyler B.M."/>
            <person name="Tripathy S."/>
            <person name="Zhang X."/>
            <person name="Dehal P."/>
            <person name="Jiang R.H."/>
            <person name="Aerts A."/>
            <person name="Arredondo F.D."/>
            <person name="Baxter L."/>
            <person name="Bensasson D."/>
            <person name="Beynon J.L."/>
            <person name="Chapman J."/>
            <person name="Damasceno C.M."/>
            <person name="Dorrance A.E."/>
            <person name="Dou D."/>
            <person name="Dickerman A.W."/>
            <person name="Dubchak I.L."/>
            <person name="Garbelotto M."/>
            <person name="Gijzen M."/>
            <person name="Gordon S.G."/>
            <person name="Govers F."/>
            <person name="Grunwald N.J."/>
            <person name="Huang W."/>
            <person name="Ivors K.L."/>
            <person name="Jones R.W."/>
            <person name="Kamoun S."/>
            <person name="Krampis K."/>
            <person name="Lamour K.H."/>
            <person name="Lee M.K."/>
            <person name="McDonald W.H."/>
            <person name="Medina M."/>
            <person name="Meijer H.J."/>
            <person name="Nordberg E.K."/>
            <person name="Maclean D.J."/>
            <person name="Ospina-Giraldo M.D."/>
            <person name="Morris P.F."/>
            <person name="Phuntumart V."/>
            <person name="Putnam N.H."/>
            <person name="Rash S."/>
            <person name="Rose J.K."/>
            <person name="Sakihama Y."/>
            <person name="Salamov A.A."/>
            <person name="Savidor A."/>
            <person name="Scheuring C.F."/>
            <person name="Smith B.M."/>
            <person name="Sobral B.W."/>
            <person name="Terry A."/>
            <person name="Torto-Alalibo T.A."/>
            <person name="Win J."/>
            <person name="Xu Z."/>
            <person name="Zhang H."/>
            <person name="Grigoriev I.V."/>
            <person name="Rokhsar D.S."/>
            <person name="Boore J.L."/>
        </authorList>
    </citation>
    <scope>NUCLEOTIDE SEQUENCE [LARGE SCALE GENOMIC DNA]</scope>
    <source>
        <strain evidence="5">Pr102</strain>
    </source>
</reference>
<dbReference type="OMA" id="NWDDLNW"/>
<evidence type="ECO:0000256" key="1">
    <source>
        <dbReference type="ARBA" id="ARBA00023002"/>
    </source>
</evidence>
<dbReference type="InterPro" id="IPR036291">
    <property type="entry name" value="NAD(P)-bd_dom_sf"/>
</dbReference>
<name>H3GHJ3_PHYRM</name>
<dbReference type="Pfam" id="PF00106">
    <property type="entry name" value="adh_short"/>
    <property type="match status" value="1"/>
</dbReference>
<protein>
    <submittedName>
        <fullName evidence="4">Uncharacterized protein</fullName>
    </submittedName>
</protein>
<dbReference type="EnsemblProtists" id="Phyra75408">
    <property type="protein sequence ID" value="Phyra75408"/>
    <property type="gene ID" value="Phyra75408"/>
</dbReference>
<keyword evidence="5" id="KW-1185">Reference proteome</keyword>
<dbReference type="NCBIfam" id="NF004846">
    <property type="entry name" value="PRK06197.1"/>
    <property type="match status" value="1"/>
</dbReference>
<dbReference type="AlphaFoldDB" id="H3GHJ3"/>
<dbReference type="PANTHER" id="PTHR43157">
    <property type="entry name" value="PHOSPHATIDYLINOSITOL-GLYCAN BIOSYNTHESIS CLASS F PROTEIN-RELATED"/>
    <property type="match status" value="1"/>
</dbReference>
<dbReference type="PRINTS" id="PR00080">
    <property type="entry name" value="SDRFAMILY"/>
</dbReference>
<organism evidence="4 5">
    <name type="scientific">Phytophthora ramorum</name>
    <name type="common">Sudden oak death agent</name>
    <dbReference type="NCBI Taxonomy" id="164328"/>
    <lineage>
        <taxon>Eukaryota</taxon>
        <taxon>Sar</taxon>
        <taxon>Stramenopiles</taxon>
        <taxon>Oomycota</taxon>
        <taxon>Peronosporomycetes</taxon>
        <taxon>Peronosporales</taxon>
        <taxon>Peronosporaceae</taxon>
        <taxon>Phytophthora</taxon>
    </lineage>
</organism>
<accession>H3GHJ3</accession>
<keyword evidence="1" id="KW-0560">Oxidoreductase</keyword>
<proteinExistence type="inferred from homology"/>
<dbReference type="InterPro" id="IPR002347">
    <property type="entry name" value="SDR_fam"/>
</dbReference>
<dbReference type="FunCoup" id="H3GHJ3">
    <property type="interactions" value="8"/>
</dbReference>
<evidence type="ECO:0000313" key="4">
    <source>
        <dbReference type="EnsemblProtists" id="Phyra75408"/>
    </source>
</evidence>
<dbReference type="CDD" id="cd05327">
    <property type="entry name" value="retinol-DH_like_SDR_c_like"/>
    <property type="match status" value="1"/>
</dbReference>
<dbReference type="VEuPathDB" id="FungiDB:KRP22_10618"/>
<evidence type="ECO:0000256" key="3">
    <source>
        <dbReference type="SAM" id="MobiDB-lite"/>
    </source>
</evidence>
<dbReference type="PANTHER" id="PTHR43157:SF31">
    <property type="entry name" value="PHOSPHATIDYLINOSITOL-GLYCAN BIOSYNTHESIS CLASS F PROTEIN"/>
    <property type="match status" value="1"/>
</dbReference>
<comment type="similarity">
    <text evidence="2">Belongs to the short-chain dehydrogenases/reductases (SDR) family.</text>
</comment>
<reference evidence="4" key="2">
    <citation type="submission" date="2015-06" db="UniProtKB">
        <authorList>
            <consortium name="EnsemblProtists"/>
        </authorList>
    </citation>
    <scope>IDENTIFICATION</scope>
    <source>
        <strain evidence="4">Pr102</strain>
    </source>
</reference>
<dbReference type="HOGENOM" id="CLU_010194_44_2_1"/>
<dbReference type="STRING" id="164328.H3GHJ3"/>
<dbReference type="InParanoid" id="H3GHJ3"/>
<dbReference type="VEuPathDB" id="FungiDB:KRP23_3122"/>
<dbReference type="Proteomes" id="UP000005238">
    <property type="component" value="Unassembled WGS sequence"/>
</dbReference>
<evidence type="ECO:0000256" key="2">
    <source>
        <dbReference type="RuleBase" id="RU000363"/>
    </source>
</evidence>